<dbReference type="GeneID" id="25259709"/>
<accession>A0A098VRJ1</accession>
<sequence length="271" mass="31405">MKIGSSSYFVLATLIIFALLFNPTTAGSDSLDEDFLIDSFFPTFSREDLHHYANASTIEMLDRHGLNILVENFASIFHLFDKTASLSHHLSDEDNFNILNDILDSVKRSFIMTVNEILNSRNAPVGVITPSSMSNFLTRQEVHFKELLQKKTPQNIDPQLWEAFFTRLPLAFDSVKQLYRMAFENLPTPLQFSWTQLQFISPFLEFIPSTNLLSHSQFEWFLLMPANTKKLLHDFIALVFSMERSHLTKAVFDLIKMYDWQKLMKPDHAEL</sequence>
<evidence type="ECO:0000256" key="1">
    <source>
        <dbReference type="SAM" id="SignalP"/>
    </source>
</evidence>
<organism evidence="2 3">
    <name type="scientific">Mitosporidium daphniae</name>
    <dbReference type="NCBI Taxonomy" id="1485682"/>
    <lineage>
        <taxon>Eukaryota</taxon>
        <taxon>Fungi</taxon>
        <taxon>Fungi incertae sedis</taxon>
        <taxon>Microsporidia</taxon>
        <taxon>Mitosporidium</taxon>
    </lineage>
</organism>
<keyword evidence="3" id="KW-1185">Reference proteome</keyword>
<dbReference type="AlphaFoldDB" id="A0A098VRJ1"/>
<feature type="chain" id="PRO_5001941964" evidence="1">
    <location>
        <begin position="27"/>
        <end position="271"/>
    </location>
</feature>
<evidence type="ECO:0000313" key="2">
    <source>
        <dbReference type="EMBL" id="KGG51399.1"/>
    </source>
</evidence>
<proteinExistence type="predicted"/>
<protein>
    <submittedName>
        <fullName evidence="2">Uncharacterized protein</fullName>
    </submittedName>
</protein>
<dbReference type="Proteomes" id="UP000029725">
    <property type="component" value="Unassembled WGS sequence"/>
</dbReference>
<name>A0A098VRJ1_9MICR</name>
<dbReference type="RefSeq" id="XP_013237826.1">
    <property type="nucleotide sequence ID" value="XM_013382372.1"/>
</dbReference>
<keyword evidence="1" id="KW-0732">Signal</keyword>
<dbReference type="VEuPathDB" id="MicrosporidiaDB:DI09_36p100"/>
<dbReference type="HOGENOM" id="CLU_1027059_0_0_1"/>
<feature type="signal peptide" evidence="1">
    <location>
        <begin position="1"/>
        <end position="26"/>
    </location>
</feature>
<comment type="caution">
    <text evidence="2">The sequence shown here is derived from an EMBL/GenBank/DDBJ whole genome shotgun (WGS) entry which is preliminary data.</text>
</comment>
<evidence type="ECO:0000313" key="3">
    <source>
        <dbReference type="Proteomes" id="UP000029725"/>
    </source>
</evidence>
<dbReference type="EMBL" id="JMKJ01000299">
    <property type="protein sequence ID" value="KGG51399.1"/>
    <property type="molecule type" value="Genomic_DNA"/>
</dbReference>
<gene>
    <name evidence="2" type="ORF">DI09_36p100</name>
</gene>
<reference evidence="2 3" key="1">
    <citation type="submission" date="2014-04" db="EMBL/GenBank/DDBJ databases">
        <title>A new species of microsporidia sheds light on the evolution of extreme parasitism.</title>
        <authorList>
            <person name="Haag K.L."/>
            <person name="James T.Y."/>
            <person name="Larsson R."/>
            <person name="Schaer T.M."/>
            <person name="Refardt D."/>
            <person name="Pombert J.-F."/>
            <person name="Ebert D."/>
        </authorList>
    </citation>
    <scope>NUCLEOTIDE SEQUENCE [LARGE SCALE GENOMIC DNA]</scope>
    <source>
        <strain evidence="2 3">UGP3</strain>
        <tissue evidence="2">Spores</tissue>
    </source>
</reference>